<protein>
    <submittedName>
        <fullName evidence="1">Zn-finger protein</fullName>
    </submittedName>
</protein>
<keyword evidence="2" id="KW-1185">Reference proteome</keyword>
<name>A0ABS2NDW4_9BACI</name>
<dbReference type="Proteomes" id="UP001646157">
    <property type="component" value="Unassembled WGS sequence"/>
</dbReference>
<reference evidence="1 2" key="1">
    <citation type="submission" date="2021-01" db="EMBL/GenBank/DDBJ databases">
        <title>Genomic Encyclopedia of Type Strains, Phase IV (KMG-IV): sequencing the most valuable type-strain genomes for metagenomic binning, comparative biology and taxonomic classification.</title>
        <authorList>
            <person name="Goeker M."/>
        </authorList>
    </citation>
    <scope>NUCLEOTIDE SEQUENCE [LARGE SCALE GENOMIC DNA]</scope>
    <source>
        <strain evidence="1 2">DSM 24834</strain>
    </source>
</reference>
<evidence type="ECO:0000313" key="1">
    <source>
        <dbReference type="EMBL" id="MBM7586000.1"/>
    </source>
</evidence>
<dbReference type="EMBL" id="JAFBDZ010000002">
    <property type="protein sequence ID" value="MBM7586000.1"/>
    <property type="molecule type" value="Genomic_DNA"/>
</dbReference>
<sequence>MDFKIDIPTDSEGFYSLECPYCNERFKANADDYEGEDTLELFCPSCGLVGERSSFIPKDVIEHAETLAANFMQQEIFNSFKKTSRKMKGSGISFDMKRPKAEEPKLLTEDEDLVQIELHCCDKIIKVNIDQMISNVYCPFCGVN</sequence>
<comment type="caution">
    <text evidence="1">The sequence shown here is derived from an EMBL/GenBank/DDBJ whole genome shotgun (WGS) entry which is preliminary data.</text>
</comment>
<gene>
    <name evidence="1" type="ORF">JOC86_002542</name>
</gene>
<proteinExistence type="predicted"/>
<evidence type="ECO:0000313" key="2">
    <source>
        <dbReference type="Proteomes" id="UP001646157"/>
    </source>
</evidence>
<accession>A0ABS2NDW4</accession>
<dbReference type="RefSeq" id="WP_205173009.1">
    <property type="nucleotide sequence ID" value="NZ_JAFBDZ010000002.1"/>
</dbReference>
<organism evidence="1 2">
    <name type="scientific">Rossellomorea pakistanensis</name>
    <dbReference type="NCBI Taxonomy" id="992288"/>
    <lineage>
        <taxon>Bacteria</taxon>
        <taxon>Bacillati</taxon>
        <taxon>Bacillota</taxon>
        <taxon>Bacilli</taxon>
        <taxon>Bacillales</taxon>
        <taxon>Bacillaceae</taxon>
        <taxon>Rossellomorea</taxon>
    </lineage>
</organism>